<feature type="domain" description="WSC" evidence="3">
    <location>
        <begin position="135"/>
        <end position="226"/>
    </location>
</feature>
<dbReference type="GeneID" id="4390449"/>
<gene>
    <name evidence="4" type="ORF">CHGG_05881</name>
</gene>
<dbReference type="HOGENOM" id="CLU_026396_2_1_1"/>
<dbReference type="PANTHER" id="PTHR45964:SF5">
    <property type="entry name" value="WSCD FAMILY MEMBER CG9164"/>
    <property type="match status" value="1"/>
</dbReference>
<dbReference type="SMART" id="SM00321">
    <property type="entry name" value="WSC"/>
    <property type="match status" value="4"/>
</dbReference>
<keyword evidence="1" id="KW-0677">Repeat</keyword>
<dbReference type="InParanoid" id="Q2H634"/>
<evidence type="ECO:0000256" key="2">
    <source>
        <dbReference type="SAM" id="SignalP"/>
    </source>
</evidence>
<name>Q2H634_CHAGB</name>
<feature type="signal peptide" evidence="2">
    <location>
        <begin position="1"/>
        <end position="25"/>
    </location>
</feature>
<evidence type="ECO:0000313" key="4">
    <source>
        <dbReference type="EMBL" id="EAQ89262.1"/>
    </source>
</evidence>
<keyword evidence="5" id="KW-1185">Reference proteome</keyword>
<dbReference type="AlphaFoldDB" id="Q2H634"/>
<dbReference type="InterPro" id="IPR051589">
    <property type="entry name" value="Sialate-O-sulfotransferase"/>
</dbReference>
<dbReference type="PANTHER" id="PTHR45964">
    <property type="entry name" value="WSCD FAMILY MEMBER CG9164"/>
    <property type="match status" value="1"/>
</dbReference>
<dbReference type="InterPro" id="IPR002889">
    <property type="entry name" value="WSC_carb-bd"/>
</dbReference>
<dbReference type="VEuPathDB" id="FungiDB:CHGG_05881"/>
<protein>
    <recommendedName>
        <fullName evidence="3">WSC domain-containing protein</fullName>
    </recommendedName>
</protein>
<dbReference type="Proteomes" id="UP000001056">
    <property type="component" value="Unassembled WGS sequence"/>
</dbReference>
<feature type="domain" description="WSC" evidence="3">
    <location>
        <begin position="236"/>
        <end position="327"/>
    </location>
</feature>
<feature type="domain" description="WSC" evidence="3">
    <location>
        <begin position="34"/>
        <end position="124"/>
    </location>
</feature>
<dbReference type="Pfam" id="PF01822">
    <property type="entry name" value="WSC"/>
    <property type="match status" value="4"/>
</dbReference>
<evidence type="ECO:0000313" key="5">
    <source>
        <dbReference type="Proteomes" id="UP000001056"/>
    </source>
</evidence>
<accession>Q2H634</accession>
<sequence>MASRSSTIGLRAAVSLIALAATAQALPHKREPAPYTREGCFVDNLQGHRLLDSAGYADDAMTVESCAAFCSKYKYFGLEYGRECYCADSHSGSAVDDSDCSFSCSGNSADKCGAADRLNVYTNNLYAARKPATLDAPYLGCFVDQGARVLPDNLLGADDMTAQKCAAHCANYSYFGVEYGRECWCGNSPPRPPTVAVAESECSSPCAGDDAQVCGAGGRINVWGAPLPSPDTVGDNFEYVGCFTDDNVNRSLRGRAHFDPAMTLEKCAGLCAAYAYFGVEFGSQCYCGADLEPTAVEVPQAECAMRCGGEYDSVCGDTGRLNVFTSMDCRDDPANLPAVGWLRSTSRARDSGIVGLSTARECYCGDELAGAPASEDQCSEVCMGDAAQWCGAAGRLNVYEVAAPTNTAPAPSAVTDAPEVPTSTATLPAEVTTI</sequence>
<keyword evidence="2" id="KW-0732">Signal</keyword>
<evidence type="ECO:0000259" key="3">
    <source>
        <dbReference type="PROSITE" id="PS51212"/>
    </source>
</evidence>
<dbReference type="eggNOG" id="KOG4157">
    <property type="taxonomic scope" value="Eukaryota"/>
</dbReference>
<dbReference type="RefSeq" id="XP_001221976.1">
    <property type="nucleotide sequence ID" value="XM_001221975.1"/>
</dbReference>
<dbReference type="PROSITE" id="PS51212">
    <property type="entry name" value="WSC"/>
    <property type="match status" value="3"/>
</dbReference>
<evidence type="ECO:0000256" key="1">
    <source>
        <dbReference type="ARBA" id="ARBA00022737"/>
    </source>
</evidence>
<dbReference type="OMA" id="DRCHANP"/>
<reference evidence="5" key="1">
    <citation type="journal article" date="2015" name="Genome Announc.">
        <title>Draft genome sequence of the cellulolytic fungus Chaetomium globosum.</title>
        <authorList>
            <person name="Cuomo C.A."/>
            <person name="Untereiner W.A."/>
            <person name="Ma L.-J."/>
            <person name="Grabherr M."/>
            <person name="Birren B.W."/>
        </authorList>
    </citation>
    <scope>NUCLEOTIDE SEQUENCE [LARGE SCALE GENOMIC DNA]</scope>
    <source>
        <strain evidence="5">ATCC 6205 / CBS 148.51 / DSM 1962 / NBRC 6347 / NRRL 1970</strain>
    </source>
</reference>
<organism evidence="4 5">
    <name type="scientific">Chaetomium globosum (strain ATCC 6205 / CBS 148.51 / DSM 1962 / NBRC 6347 / NRRL 1970)</name>
    <name type="common">Soil fungus</name>
    <dbReference type="NCBI Taxonomy" id="306901"/>
    <lineage>
        <taxon>Eukaryota</taxon>
        <taxon>Fungi</taxon>
        <taxon>Dikarya</taxon>
        <taxon>Ascomycota</taxon>
        <taxon>Pezizomycotina</taxon>
        <taxon>Sordariomycetes</taxon>
        <taxon>Sordariomycetidae</taxon>
        <taxon>Sordariales</taxon>
        <taxon>Chaetomiaceae</taxon>
        <taxon>Chaetomium</taxon>
    </lineage>
</organism>
<feature type="chain" id="PRO_5004208998" description="WSC domain-containing protein" evidence="2">
    <location>
        <begin position="26"/>
        <end position="434"/>
    </location>
</feature>
<proteinExistence type="predicted"/>
<dbReference type="OrthoDB" id="5985073at2759"/>
<dbReference type="EMBL" id="CH408031">
    <property type="protein sequence ID" value="EAQ89262.1"/>
    <property type="molecule type" value="Genomic_DNA"/>
</dbReference>